<feature type="compositionally biased region" description="Low complexity" evidence="1">
    <location>
        <begin position="106"/>
        <end position="117"/>
    </location>
</feature>
<feature type="region of interest" description="Disordered" evidence="1">
    <location>
        <begin position="106"/>
        <end position="185"/>
    </location>
</feature>
<name>A0A811U996_CERCA</name>
<keyword evidence="3" id="KW-1185">Reference proteome</keyword>
<dbReference type="AlphaFoldDB" id="A0A811U996"/>
<evidence type="ECO:0000256" key="1">
    <source>
        <dbReference type="SAM" id="MobiDB-lite"/>
    </source>
</evidence>
<dbReference type="EMBL" id="CAJHJT010000001">
    <property type="protein sequence ID" value="CAD6995070.1"/>
    <property type="molecule type" value="Genomic_DNA"/>
</dbReference>
<reference evidence="2" key="1">
    <citation type="submission" date="2020-11" db="EMBL/GenBank/DDBJ databases">
        <authorList>
            <person name="Whitehead M."/>
        </authorList>
    </citation>
    <scope>NUCLEOTIDE SEQUENCE</scope>
    <source>
        <strain evidence="2">EGII</strain>
    </source>
</reference>
<organism evidence="2 3">
    <name type="scientific">Ceratitis capitata</name>
    <name type="common">Mediterranean fruit fly</name>
    <name type="synonym">Tephritis capitata</name>
    <dbReference type="NCBI Taxonomy" id="7213"/>
    <lineage>
        <taxon>Eukaryota</taxon>
        <taxon>Metazoa</taxon>
        <taxon>Ecdysozoa</taxon>
        <taxon>Arthropoda</taxon>
        <taxon>Hexapoda</taxon>
        <taxon>Insecta</taxon>
        <taxon>Pterygota</taxon>
        <taxon>Neoptera</taxon>
        <taxon>Endopterygota</taxon>
        <taxon>Diptera</taxon>
        <taxon>Brachycera</taxon>
        <taxon>Muscomorpha</taxon>
        <taxon>Tephritoidea</taxon>
        <taxon>Tephritidae</taxon>
        <taxon>Ceratitis</taxon>
        <taxon>Ceratitis</taxon>
    </lineage>
</organism>
<protein>
    <submittedName>
        <fullName evidence="2">(Mediterranean fruit fly) hypothetical protein</fullName>
    </submittedName>
</protein>
<proteinExistence type="predicted"/>
<gene>
    <name evidence="2" type="ORF">CCAP1982_LOCUS3793</name>
</gene>
<evidence type="ECO:0000313" key="3">
    <source>
        <dbReference type="Proteomes" id="UP000606786"/>
    </source>
</evidence>
<dbReference type="OrthoDB" id="289038at2759"/>
<feature type="compositionally biased region" description="Low complexity" evidence="1">
    <location>
        <begin position="1"/>
        <end position="21"/>
    </location>
</feature>
<evidence type="ECO:0000313" key="2">
    <source>
        <dbReference type="EMBL" id="CAD6995070.1"/>
    </source>
</evidence>
<dbReference type="Proteomes" id="UP000606786">
    <property type="component" value="Unassembled WGS sequence"/>
</dbReference>
<comment type="caution">
    <text evidence="2">The sequence shown here is derived from an EMBL/GenBank/DDBJ whole genome shotgun (WGS) entry which is preliminary data.</text>
</comment>
<feature type="region of interest" description="Disordered" evidence="1">
    <location>
        <begin position="1"/>
        <end position="30"/>
    </location>
</feature>
<feature type="compositionally biased region" description="Low complexity" evidence="1">
    <location>
        <begin position="168"/>
        <end position="185"/>
    </location>
</feature>
<sequence length="197" mass="20629">MAGSSQGAQTTTAAGSSAAATHLEQGKNTQKKSIEVRLFEEHEKRIRLLLTMETYIKSILVLMQRDESSASPTSGVMGGGTDDAEMAADVAEGECRRDACSISVAAASPTSSSAAITSDKKETKPLPVNEQSEVKTDVSESHNSPNKAHTSKPLAKEQELNSITHVNPLTAAQPKTTTTPTPTISAATAAALHSQQI</sequence>
<accession>A0A811U996</accession>